<dbReference type="EMBL" id="LVYD01000024">
    <property type="protein sequence ID" value="OQP65431.1"/>
    <property type="molecule type" value="Genomic_DNA"/>
</dbReference>
<keyword evidence="2" id="KW-1185">Reference proteome</keyword>
<dbReference type="Proteomes" id="UP000192796">
    <property type="component" value="Unassembled WGS sequence"/>
</dbReference>
<evidence type="ECO:0000313" key="2">
    <source>
        <dbReference type="Proteomes" id="UP000192796"/>
    </source>
</evidence>
<protein>
    <submittedName>
        <fullName evidence="1">Uncharacterized protein</fullName>
    </submittedName>
</protein>
<organism evidence="1 2">
    <name type="scientific">Niastella vici</name>
    <dbReference type="NCBI Taxonomy" id="1703345"/>
    <lineage>
        <taxon>Bacteria</taxon>
        <taxon>Pseudomonadati</taxon>
        <taxon>Bacteroidota</taxon>
        <taxon>Chitinophagia</taxon>
        <taxon>Chitinophagales</taxon>
        <taxon>Chitinophagaceae</taxon>
        <taxon>Niastella</taxon>
    </lineage>
</organism>
<accession>A0A1V9G471</accession>
<name>A0A1V9G471_9BACT</name>
<sequence length="78" mass="8811">METLSGLIVINTPASNRKIERIKALLPEATFYGSATLGSKRKSYLITVDVFEQYKDKLKKLGATKARSQPFLNKHKEQ</sequence>
<dbReference type="AlphaFoldDB" id="A0A1V9G471"/>
<reference evidence="1 2" key="1">
    <citation type="submission" date="2016-03" db="EMBL/GenBank/DDBJ databases">
        <title>Niastella vici sp. nov., isolated from farmland soil.</title>
        <authorList>
            <person name="Chen L."/>
            <person name="Wang D."/>
            <person name="Yang S."/>
            <person name="Wang G."/>
        </authorList>
    </citation>
    <scope>NUCLEOTIDE SEQUENCE [LARGE SCALE GENOMIC DNA]</scope>
    <source>
        <strain evidence="1 2">DJ57</strain>
    </source>
</reference>
<dbReference type="STRING" id="1703345.A3860_17355"/>
<comment type="caution">
    <text evidence="1">The sequence shown here is derived from an EMBL/GenBank/DDBJ whole genome shotgun (WGS) entry which is preliminary data.</text>
</comment>
<proteinExistence type="predicted"/>
<gene>
    <name evidence="1" type="ORF">A3860_17355</name>
</gene>
<dbReference type="RefSeq" id="WP_081146252.1">
    <property type="nucleotide sequence ID" value="NZ_LVYD01000024.1"/>
</dbReference>
<evidence type="ECO:0000313" key="1">
    <source>
        <dbReference type="EMBL" id="OQP65431.1"/>
    </source>
</evidence>